<evidence type="ECO:0000313" key="3">
    <source>
        <dbReference type="Proteomes" id="UP000280861"/>
    </source>
</evidence>
<dbReference type="EMBL" id="UXAU01000018">
    <property type="protein sequence ID" value="VDC23051.1"/>
    <property type="molecule type" value="Genomic_DNA"/>
</dbReference>
<feature type="compositionally biased region" description="Polar residues" evidence="1">
    <location>
        <begin position="102"/>
        <end position="112"/>
    </location>
</feature>
<dbReference type="Proteomes" id="UP000280861">
    <property type="component" value="Unassembled WGS sequence"/>
</dbReference>
<evidence type="ECO:0000313" key="2">
    <source>
        <dbReference type="EMBL" id="VDC23051.1"/>
    </source>
</evidence>
<keyword evidence="3" id="KW-1185">Reference proteome</keyword>
<name>A0A3P5WV70_9MICC</name>
<feature type="compositionally biased region" description="Low complexity" evidence="1">
    <location>
        <begin position="43"/>
        <end position="52"/>
    </location>
</feature>
<sequence length="129" mass="13130">MRLALLRTFQVRIARPRCHLTACGLYAVAWAISSFERPCAASSTMSRSASSRCPGTAMSSGTCTSVSAPAGTPAAGSDEPAADTAAAPVSDAARDGALDQAWAQQAPSSVATTEARPKIDASSALVSRE</sequence>
<reference evidence="2 3" key="1">
    <citation type="submission" date="2018-11" db="EMBL/GenBank/DDBJ databases">
        <authorList>
            <person name="Criscuolo A."/>
        </authorList>
    </citation>
    <scope>NUCLEOTIDE SEQUENCE [LARGE SCALE GENOMIC DNA]</scope>
    <source>
        <strain evidence="2">AT11b</strain>
    </source>
</reference>
<organism evidence="2 3">
    <name type="scientific">Arthrobacter ulcerisalmonis</name>
    <dbReference type="NCBI Taxonomy" id="2483813"/>
    <lineage>
        <taxon>Bacteria</taxon>
        <taxon>Bacillati</taxon>
        <taxon>Actinomycetota</taxon>
        <taxon>Actinomycetes</taxon>
        <taxon>Micrococcales</taxon>
        <taxon>Micrococcaceae</taxon>
        <taxon>Arthrobacter</taxon>
    </lineage>
</organism>
<gene>
    <name evidence="2" type="ORF">PSET11_01149</name>
</gene>
<feature type="region of interest" description="Disordered" evidence="1">
    <location>
        <begin position="43"/>
        <end position="129"/>
    </location>
</feature>
<proteinExistence type="predicted"/>
<dbReference type="AlphaFoldDB" id="A0A3P5WV70"/>
<evidence type="ECO:0000256" key="1">
    <source>
        <dbReference type="SAM" id="MobiDB-lite"/>
    </source>
</evidence>
<feature type="compositionally biased region" description="Polar residues" evidence="1">
    <location>
        <begin position="57"/>
        <end position="67"/>
    </location>
</feature>
<accession>A0A3P5WV70</accession>
<feature type="compositionally biased region" description="Low complexity" evidence="1">
    <location>
        <begin position="74"/>
        <end position="91"/>
    </location>
</feature>
<protein>
    <submittedName>
        <fullName evidence="2">Uncharacterized protein</fullName>
    </submittedName>
</protein>